<dbReference type="Proteomes" id="UP001146793">
    <property type="component" value="Unassembled WGS sequence"/>
</dbReference>
<evidence type="ECO:0000256" key="8">
    <source>
        <dbReference type="SAM" id="Phobius"/>
    </source>
</evidence>
<evidence type="ECO:0000256" key="5">
    <source>
        <dbReference type="ARBA" id="ARBA00023136"/>
    </source>
</evidence>
<feature type="region of interest" description="Disordered" evidence="7">
    <location>
        <begin position="1"/>
        <end position="27"/>
    </location>
</feature>
<feature type="binding site" evidence="6">
    <location>
        <position position="335"/>
    </location>
    <ligand>
        <name>Zn(2+)</name>
        <dbReference type="ChEBI" id="CHEBI:29105"/>
    </ligand>
</feature>
<gene>
    <name evidence="9" type="ORF">M0812_18290</name>
</gene>
<name>A0AAV7Z7V8_9EUKA</name>
<keyword evidence="3 8" id="KW-0812">Transmembrane</keyword>
<dbReference type="InterPro" id="IPR004254">
    <property type="entry name" value="AdipoR/HlyIII-related"/>
</dbReference>
<feature type="compositionally biased region" description="Basic and acidic residues" evidence="7">
    <location>
        <begin position="113"/>
        <end position="147"/>
    </location>
</feature>
<evidence type="ECO:0000256" key="6">
    <source>
        <dbReference type="PIRSR" id="PIRSR604254-1"/>
    </source>
</evidence>
<feature type="compositionally biased region" description="Low complexity" evidence="7">
    <location>
        <begin position="1"/>
        <end position="18"/>
    </location>
</feature>
<keyword evidence="4 8" id="KW-1133">Transmembrane helix</keyword>
<dbReference type="GO" id="GO:0038023">
    <property type="term" value="F:signaling receptor activity"/>
    <property type="evidence" value="ECO:0007669"/>
    <property type="project" value="TreeGrafter"/>
</dbReference>
<evidence type="ECO:0000256" key="7">
    <source>
        <dbReference type="SAM" id="MobiDB-lite"/>
    </source>
</evidence>
<evidence type="ECO:0000256" key="2">
    <source>
        <dbReference type="ARBA" id="ARBA00007018"/>
    </source>
</evidence>
<dbReference type="GO" id="GO:0016020">
    <property type="term" value="C:membrane"/>
    <property type="evidence" value="ECO:0007669"/>
    <property type="project" value="UniProtKB-SubCell"/>
</dbReference>
<dbReference type="EMBL" id="JANTQA010000036">
    <property type="protein sequence ID" value="KAJ3436233.1"/>
    <property type="molecule type" value="Genomic_DNA"/>
</dbReference>
<feature type="binding site" evidence="6">
    <location>
        <position position="483"/>
    </location>
    <ligand>
        <name>Zn(2+)</name>
        <dbReference type="ChEBI" id="CHEBI:29105"/>
    </ligand>
</feature>
<proteinExistence type="inferred from homology"/>
<evidence type="ECO:0000256" key="1">
    <source>
        <dbReference type="ARBA" id="ARBA00004141"/>
    </source>
</evidence>
<reference evidence="9" key="1">
    <citation type="submission" date="2022-08" db="EMBL/GenBank/DDBJ databases">
        <title>Novel sulphate-reducing endosymbionts in the free-living metamonad Anaeramoeba.</title>
        <authorList>
            <person name="Jerlstrom-Hultqvist J."/>
            <person name="Cepicka I."/>
            <person name="Gallot-Lavallee L."/>
            <person name="Salas-Leiva D."/>
            <person name="Curtis B.A."/>
            <person name="Zahonova K."/>
            <person name="Pipaliya S."/>
            <person name="Dacks J."/>
            <person name="Roger A.J."/>
        </authorList>
    </citation>
    <scope>NUCLEOTIDE SEQUENCE</scope>
    <source>
        <strain evidence="9">Busselton2</strain>
    </source>
</reference>
<feature type="transmembrane region" description="Helical" evidence="8">
    <location>
        <begin position="315"/>
        <end position="337"/>
    </location>
</feature>
<comment type="similarity">
    <text evidence="2">Belongs to the ADIPOR family.</text>
</comment>
<dbReference type="PANTHER" id="PTHR20855">
    <property type="entry name" value="ADIPOR/PROGESTIN RECEPTOR-RELATED"/>
    <property type="match status" value="1"/>
</dbReference>
<dbReference type="AlphaFoldDB" id="A0AAV7Z7V8"/>
<evidence type="ECO:0000313" key="9">
    <source>
        <dbReference type="EMBL" id="KAJ3436233.1"/>
    </source>
</evidence>
<keyword evidence="6" id="KW-0479">Metal-binding</keyword>
<accession>A0AAV7Z7V8</accession>
<feature type="transmembrane region" description="Helical" evidence="8">
    <location>
        <begin position="380"/>
        <end position="399"/>
    </location>
</feature>
<evidence type="ECO:0000256" key="3">
    <source>
        <dbReference type="ARBA" id="ARBA00022692"/>
    </source>
</evidence>
<feature type="compositionally biased region" description="Basic and acidic residues" evidence="7">
    <location>
        <begin position="57"/>
        <end position="90"/>
    </location>
</feature>
<feature type="transmembrane region" description="Helical" evidence="8">
    <location>
        <begin position="283"/>
        <end position="303"/>
    </location>
</feature>
<evidence type="ECO:0000313" key="10">
    <source>
        <dbReference type="Proteomes" id="UP001146793"/>
    </source>
</evidence>
<keyword evidence="9" id="KW-0675">Receptor</keyword>
<feature type="binding site" evidence="6">
    <location>
        <position position="479"/>
    </location>
    <ligand>
        <name>Zn(2+)</name>
        <dbReference type="ChEBI" id="CHEBI:29105"/>
    </ligand>
</feature>
<feature type="transmembrane region" description="Helical" evidence="8">
    <location>
        <begin position="480"/>
        <end position="501"/>
    </location>
</feature>
<feature type="transmembrane region" description="Helical" evidence="8">
    <location>
        <begin position="349"/>
        <end position="368"/>
    </location>
</feature>
<dbReference type="Pfam" id="PF03006">
    <property type="entry name" value="HlyIII"/>
    <property type="match status" value="1"/>
</dbReference>
<feature type="transmembrane region" description="Helical" evidence="8">
    <location>
        <begin position="411"/>
        <end position="433"/>
    </location>
</feature>
<dbReference type="PANTHER" id="PTHR20855:SF52">
    <property type="entry name" value="ADIPONECTIN RECEPTOR PROTEIN"/>
    <property type="match status" value="1"/>
</dbReference>
<sequence>MNEESSSSHSELELNSSSDINNEDFKELLPHALDSDFWEEALPNITDNKQKEKNKKKNQDKEKEKEKEKQKEKDQAKNEKKKTDQGNERKRIFHKNRTNEKKLKTFASILNKKKNEITLESDDKASKNESYGKKKESQESKQTEKLNKKSITSRSYDNEEDGTSQSDGDIQLYSLNSNNEESSLGDELNPFEIAGMGSDLEQDFELGSGRGDLENMEMGMGMGMEGEGERVVKKTKFQLSTIFQVPSSLGNYKYINKGYRVNFSVPLCFKTALLHAHNETINIWTHFIGLVIFLVLFIITFQLESVKKAERSAKVCIAIYLVGSVLCFFSSTTFHIFNCSSNRIRNIVLRMDLSGVSIMIATTAIPLMDFGFQKSRTFQIIYTIILGAYSIIMILLFWLKKETVTSIPLRLMLLIGMSIIAFGPLVHAFFILPKDLALDFLWRIGILYLLYGIGVLFYILNIPERWSKTGKFDIIGSSHQTWHIFVFISAIYGYTVCLHFIKYYD</sequence>
<feature type="region of interest" description="Disordered" evidence="7">
    <location>
        <begin position="43"/>
        <end position="171"/>
    </location>
</feature>
<protein>
    <submittedName>
        <fullName evidence="9">Adiponectin receptor protein</fullName>
    </submittedName>
</protein>
<keyword evidence="5 8" id="KW-0472">Membrane</keyword>
<keyword evidence="6" id="KW-0862">Zinc</keyword>
<comment type="caution">
    <text evidence="9">The sequence shown here is derived from an EMBL/GenBank/DDBJ whole genome shotgun (WGS) entry which is preliminary data.</text>
</comment>
<organism evidence="9 10">
    <name type="scientific">Anaeramoeba flamelloides</name>
    <dbReference type="NCBI Taxonomy" id="1746091"/>
    <lineage>
        <taxon>Eukaryota</taxon>
        <taxon>Metamonada</taxon>
        <taxon>Anaeramoebidae</taxon>
        <taxon>Anaeramoeba</taxon>
    </lineage>
</organism>
<feature type="transmembrane region" description="Helical" evidence="8">
    <location>
        <begin position="440"/>
        <end position="460"/>
    </location>
</feature>
<comment type="subcellular location">
    <subcellularLocation>
        <location evidence="1">Membrane</location>
        <topology evidence="1">Multi-pass membrane protein</topology>
    </subcellularLocation>
</comment>
<dbReference type="GO" id="GO:0046872">
    <property type="term" value="F:metal ion binding"/>
    <property type="evidence" value="ECO:0007669"/>
    <property type="project" value="UniProtKB-KW"/>
</dbReference>
<evidence type="ECO:0000256" key="4">
    <source>
        <dbReference type="ARBA" id="ARBA00022989"/>
    </source>
</evidence>